<keyword evidence="4" id="KW-1185">Reference proteome</keyword>
<comment type="caution">
    <text evidence="3">The sequence shown here is derived from an EMBL/GenBank/DDBJ whole genome shotgun (WGS) entry which is preliminary data.</text>
</comment>
<gene>
    <name evidence="3" type="ORF">GGR23_004425</name>
</gene>
<keyword evidence="2" id="KW-0560">Oxidoreductase</keyword>
<dbReference type="CDD" id="cd05233">
    <property type="entry name" value="SDR_c"/>
    <property type="match status" value="1"/>
</dbReference>
<comment type="similarity">
    <text evidence="1">Belongs to the short-chain dehydrogenases/reductases (SDR) family.</text>
</comment>
<dbReference type="PRINTS" id="PR00081">
    <property type="entry name" value="GDHRDH"/>
</dbReference>
<sequence length="271" mass="28274">MPPRKNDPKSSHPLQGKVALVTGAGSGIGRATALALAARGATVGVLSHTEDEVMDACREISERGGKAVALVADVTESGAMADAARWLLHESGKIDIVVANAGINGVWAPIDDLAPEEFDRTIAVNLRGTYLTLHHTVPHLKRGGGGSIAIVSSINGVRTFTTPGATAYAATKAAQVAMTKQLALELGKHQIRVNAFCPGAIATDIEDSTEIRDREETEIPVEWPEGDIPITAGAKGRPQDVADMIAVLAGDEARHVTGSIIFVDGGQSLLR</sequence>
<evidence type="ECO:0000313" key="4">
    <source>
        <dbReference type="Proteomes" id="UP000528286"/>
    </source>
</evidence>
<dbReference type="AlphaFoldDB" id="A0A7W6NMZ9"/>
<dbReference type="Pfam" id="PF13561">
    <property type="entry name" value="adh_short_C2"/>
    <property type="match status" value="1"/>
</dbReference>
<dbReference type="Gene3D" id="3.40.50.720">
    <property type="entry name" value="NAD(P)-binding Rossmann-like Domain"/>
    <property type="match status" value="1"/>
</dbReference>
<protein>
    <submittedName>
        <fullName evidence="3">NAD(P)-dependent dehydrogenase (Short-subunit alcohol dehydrogenase family)</fullName>
    </submittedName>
</protein>
<evidence type="ECO:0000256" key="2">
    <source>
        <dbReference type="ARBA" id="ARBA00023002"/>
    </source>
</evidence>
<dbReference type="PANTHER" id="PTHR24321:SF8">
    <property type="entry name" value="ESTRADIOL 17-BETA-DEHYDROGENASE 8-RELATED"/>
    <property type="match status" value="1"/>
</dbReference>
<dbReference type="PRINTS" id="PR00080">
    <property type="entry name" value="SDRFAMILY"/>
</dbReference>
<reference evidence="3 4" key="1">
    <citation type="submission" date="2020-08" db="EMBL/GenBank/DDBJ databases">
        <title>Genomic Encyclopedia of Type Strains, Phase IV (KMG-IV): sequencing the most valuable type-strain genomes for metagenomic binning, comparative biology and taxonomic classification.</title>
        <authorList>
            <person name="Goeker M."/>
        </authorList>
    </citation>
    <scope>NUCLEOTIDE SEQUENCE [LARGE SCALE GENOMIC DNA]</scope>
    <source>
        <strain evidence="3 4">DSM 29853</strain>
    </source>
</reference>
<dbReference type="RefSeq" id="WP_183368434.1">
    <property type="nucleotide sequence ID" value="NZ_JACIEZ010000016.1"/>
</dbReference>
<dbReference type="SUPFAM" id="SSF51735">
    <property type="entry name" value="NAD(P)-binding Rossmann-fold domains"/>
    <property type="match status" value="1"/>
</dbReference>
<dbReference type="Proteomes" id="UP000528286">
    <property type="component" value="Unassembled WGS sequence"/>
</dbReference>
<dbReference type="EMBL" id="JACIEZ010000016">
    <property type="protein sequence ID" value="MBB4067194.1"/>
    <property type="molecule type" value="Genomic_DNA"/>
</dbReference>
<dbReference type="InterPro" id="IPR002347">
    <property type="entry name" value="SDR_fam"/>
</dbReference>
<accession>A0A7W6NMZ9</accession>
<dbReference type="NCBIfam" id="NF004203">
    <property type="entry name" value="PRK05653.2-4"/>
    <property type="match status" value="1"/>
</dbReference>
<dbReference type="PANTHER" id="PTHR24321">
    <property type="entry name" value="DEHYDROGENASES, SHORT CHAIN"/>
    <property type="match status" value="1"/>
</dbReference>
<proteinExistence type="inferred from homology"/>
<dbReference type="InterPro" id="IPR036291">
    <property type="entry name" value="NAD(P)-bd_dom_sf"/>
</dbReference>
<evidence type="ECO:0000256" key="1">
    <source>
        <dbReference type="ARBA" id="ARBA00006484"/>
    </source>
</evidence>
<name>A0A7W6NMZ9_9HYPH</name>
<dbReference type="GO" id="GO:0016491">
    <property type="term" value="F:oxidoreductase activity"/>
    <property type="evidence" value="ECO:0007669"/>
    <property type="project" value="UniProtKB-KW"/>
</dbReference>
<organism evidence="3 4">
    <name type="scientific">Gellertiella hungarica</name>
    <dbReference type="NCBI Taxonomy" id="1572859"/>
    <lineage>
        <taxon>Bacteria</taxon>
        <taxon>Pseudomonadati</taxon>
        <taxon>Pseudomonadota</taxon>
        <taxon>Alphaproteobacteria</taxon>
        <taxon>Hyphomicrobiales</taxon>
        <taxon>Rhizobiaceae</taxon>
        <taxon>Gellertiella</taxon>
    </lineage>
</organism>
<dbReference type="FunFam" id="3.40.50.720:FF:000084">
    <property type="entry name" value="Short-chain dehydrogenase reductase"/>
    <property type="match status" value="1"/>
</dbReference>
<evidence type="ECO:0000313" key="3">
    <source>
        <dbReference type="EMBL" id="MBB4067194.1"/>
    </source>
</evidence>